<dbReference type="GO" id="GO:0004674">
    <property type="term" value="F:protein serine/threonine kinase activity"/>
    <property type="evidence" value="ECO:0007669"/>
    <property type="project" value="UniProtKB-KW"/>
</dbReference>
<dbReference type="CDD" id="cd14014">
    <property type="entry name" value="STKc_PknB_like"/>
    <property type="match status" value="1"/>
</dbReference>
<evidence type="ECO:0000256" key="5">
    <source>
        <dbReference type="ARBA" id="ARBA00022777"/>
    </source>
</evidence>
<evidence type="ECO:0000256" key="4">
    <source>
        <dbReference type="ARBA" id="ARBA00022741"/>
    </source>
</evidence>
<feature type="compositionally biased region" description="Low complexity" evidence="7">
    <location>
        <begin position="338"/>
        <end position="364"/>
    </location>
</feature>
<proteinExistence type="predicted"/>
<dbReference type="OrthoDB" id="9762169at2"/>
<reference evidence="9 10" key="1">
    <citation type="submission" date="2019-04" db="EMBL/GenBank/DDBJ databases">
        <title>Streptomyces oryziradicis sp. nov., a novel actinomycete isolated from rhizosphere soil of rice (Oryza sativa L.).</title>
        <authorList>
            <person name="Li C."/>
        </authorList>
    </citation>
    <scope>NUCLEOTIDE SEQUENCE [LARGE SCALE GENOMIC DNA]</scope>
    <source>
        <strain evidence="9 10">NEAU-C40</strain>
    </source>
</reference>
<dbReference type="Proteomes" id="UP000305778">
    <property type="component" value="Unassembled WGS sequence"/>
</dbReference>
<evidence type="ECO:0000256" key="3">
    <source>
        <dbReference type="ARBA" id="ARBA00022679"/>
    </source>
</evidence>
<keyword evidence="10" id="KW-1185">Reference proteome</keyword>
<name>A0A4U0S6W1_9ACTN</name>
<dbReference type="EMBL" id="SUMC01000046">
    <property type="protein sequence ID" value="TKA04854.1"/>
    <property type="molecule type" value="Genomic_DNA"/>
</dbReference>
<evidence type="ECO:0000256" key="1">
    <source>
        <dbReference type="ARBA" id="ARBA00012513"/>
    </source>
</evidence>
<sequence>MGEVWGASDEVLGRPVAVKLLLGGGSDEEATARFRLEAQTAARLNDPHVVTVFDFGSWDGRFFLVMELVEGSSLAQDLAAGAGFSPQRVAGIAAQAAAGLAAAHGQGVVHRDIKPGNLMQDALGAVKIGDFGIARFVDDASAALTSAGQIVGTSLYLAPERALGKPAGPGSDVYSLGCVLYQLLAGEPPFQADTAAAVLHLHVEAPPPSASLRCPQLPGAFEQYLLRMLAKRPEDRPSAQEVADWFAGAAWRGGAQQTYTLPPTSVQPSAANLRRGAPRGRQRVASRAQMSVRIRAHLRRHKMLTTVTAGVTAFVAAALLSAAWSSGDSGPQHPDAGPSQTARTSSTSPASPAPAASPSGIPATVPAHAQGKGHGEDGKKHRTG</sequence>
<dbReference type="InterPro" id="IPR011009">
    <property type="entry name" value="Kinase-like_dom_sf"/>
</dbReference>
<dbReference type="Gene3D" id="1.10.510.10">
    <property type="entry name" value="Transferase(Phosphotransferase) domain 1"/>
    <property type="match status" value="1"/>
</dbReference>
<dbReference type="GO" id="GO:0005524">
    <property type="term" value="F:ATP binding"/>
    <property type="evidence" value="ECO:0007669"/>
    <property type="project" value="UniProtKB-KW"/>
</dbReference>
<dbReference type="PANTHER" id="PTHR43289:SF6">
    <property type="entry name" value="SERINE_THREONINE-PROTEIN KINASE NEKL-3"/>
    <property type="match status" value="1"/>
</dbReference>
<evidence type="ECO:0000256" key="6">
    <source>
        <dbReference type="ARBA" id="ARBA00022840"/>
    </source>
</evidence>
<dbReference type="SUPFAM" id="SSF56112">
    <property type="entry name" value="Protein kinase-like (PK-like)"/>
    <property type="match status" value="1"/>
</dbReference>
<dbReference type="AlphaFoldDB" id="A0A4U0S6W1"/>
<feature type="region of interest" description="Disordered" evidence="7">
    <location>
        <begin position="325"/>
        <end position="384"/>
    </location>
</feature>
<protein>
    <recommendedName>
        <fullName evidence="1">non-specific serine/threonine protein kinase</fullName>
        <ecNumber evidence="1">2.7.11.1</ecNumber>
    </recommendedName>
</protein>
<dbReference type="EC" id="2.7.11.1" evidence="1"/>
<organism evidence="9 10">
    <name type="scientific">Actinacidiphila oryziradicis</name>
    <dbReference type="NCBI Taxonomy" id="2571141"/>
    <lineage>
        <taxon>Bacteria</taxon>
        <taxon>Bacillati</taxon>
        <taxon>Actinomycetota</taxon>
        <taxon>Actinomycetes</taxon>
        <taxon>Kitasatosporales</taxon>
        <taxon>Streptomycetaceae</taxon>
        <taxon>Actinacidiphila</taxon>
    </lineage>
</organism>
<dbReference type="PANTHER" id="PTHR43289">
    <property type="entry name" value="MITOGEN-ACTIVATED PROTEIN KINASE KINASE KINASE 20-RELATED"/>
    <property type="match status" value="1"/>
</dbReference>
<feature type="compositionally biased region" description="Basic and acidic residues" evidence="7">
    <location>
        <begin position="373"/>
        <end position="384"/>
    </location>
</feature>
<evidence type="ECO:0000256" key="2">
    <source>
        <dbReference type="ARBA" id="ARBA00022527"/>
    </source>
</evidence>
<keyword evidence="2 9" id="KW-0723">Serine/threonine-protein kinase</keyword>
<dbReference type="Gene3D" id="3.30.200.20">
    <property type="entry name" value="Phosphorylase Kinase, domain 1"/>
    <property type="match status" value="1"/>
</dbReference>
<keyword evidence="6" id="KW-0067">ATP-binding</keyword>
<feature type="domain" description="Protein kinase" evidence="8">
    <location>
        <begin position="1"/>
        <end position="246"/>
    </location>
</feature>
<evidence type="ECO:0000313" key="10">
    <source>
        <dbReference type="Proteomes" id="UP000305778"/>
    </source>
</evidence>
<keyword evidence="5 9" id="KW-0418">Kinase</keyword>
<evidence type="ECO:0000259" key="8">
    <source>
        <dbReference type="PROSITE" id="PS50011"/>
    </source>
</evidence>
<dbReference type="InterPro" id="IPR000719">
    <property type="entry name" value="Prot_kinase_dom"/>
</dbReference>
<evidence type="ECO:0000313" key="9">
    <source>
        <dbReference type="EMBL" id="TKA04854.1"/>
    </source>
</evidence>
<dbReference type="PROSITE" id="PS50011">
    <property type="entry name" value="PROTEIN_KINASE_DOM"/>
    <property type="match status" value="1"/>
</dbReference>
<comment type="caution">
    <text evidence="9">The sequence shown here is derived from an EMBL/GenBank/DDBJ whole genome shotgun (WGS) entry which is preliminary data.</text>
</comment>
<dbReference type="Pfam" id="PF00069">
    <property type="entry name" value="Pkinase"/>
    <property type="match status" value="1"/>
</dbReference>
<keyword evidence="4" id="KW-0547">Nucleotide-binding</keyword>
<dbReference type="SMART" id="SM00220">
    <property type="entry name" value="S_TKc"/>
    <property type="match status" value="1"/>
</dbReference>
<evidence type="ECO:0000256" key="7">
    <source>
        <dbReference type="SAM" id="MobiDB-lite"/>
    </source>
</evidence>
<gene>
    <name evidence="9" type="ORF">FCI23_34120</name>
</gene>
<feature type="compositionally biased region" description="Polar residues" evidence="7">
    <location>
        <begin position="258"/>
        <end position="270"/>
    </location>
</feature>
<feature type="region of interest" description="Disordered" evidence="7">
    <location>
        <begin position="258"/>
        <end position="288"/>
    </location>
</feature>
<keyword evidence="3" id="KW-0808">Transferase</keyword>
<accession>A0A4U0S6W1</accession>